<evidence type="ECO:0000313" key="2">
    <source>
        <dbReference type="Proteomes" id="UP000029964"/>
    </source>
</evidence>
<dbReference type="HOGENOM" id="CLU_2867111_0_0_1"/>
<comment type="caution">
    <text evidence="1">The sequence shown here is derived from an EMBL/GenBank/DDBJ whole genome shotgun (WGS) entry which is preliminary data.</text>
</comment>
<accession>A0A086TET2</accession>
<proteinExistence type="predicted"/>
<name>A0A086TET2_HAPC1</name>
<dbReference type="Proteomes" id="UP000029964">
    <property type="component" value="Unassembled WGS sequence"/>
</dbReference>
<keyword evidence="2" id="KW-1185">Reference proteome</keyword>
<protein>
    <submittedName>
        <fullName evidence="1">Uncharacterized protein</fullName>
    </submittedName>
</protein>
<sequence>MALALLEDGVAFATSRNQMLQGWVLPSAWRDSAPNAPLRTGSQHPQVTHYQRAAMSSTFFDSIP</sequence>
<dbReference type="EMBL" id="JPKY01000006">
    <property type="protein sequence ID" value="KFH47864.1"/>
    <property type="molecule type" value="Genomic_DNA"/>
</dbReference>
<evidence type="ECO:0000313" key="1">
    <source>
        <dbReference type="EMBL" id="KFH47864.1"/>
    </source>
</evidence>
<organism evidence="1 2">
    <name type="scientific">Hapsidospora chrysogenum (strain ATCC 11550 / CBS 779.69 / DSM 880 / IAM 14645 / JCM 23072 / IMI 49137)</name>
    <name type="common">Acremonium chrysogenum</name>
    <dbReference type="NCBI Taxonomy" id="857340"/>
    <lineage>
        <taxon>Eukaryota</taxon>
        <taxon>Fungi</taxon>
        <taxon>Dikarya</taxon>
        <taxon>Ascomycota</taxon>
        <taxon>Pezizomycotina</taxon>
        <taxon>Sordariomycetes</taxon>
        <taxon>Hypocreomycetidae</taxon>
        <taxon>Hypocreales</taxon>
        <taxon>Bionectriaceae</taxon>
        <taxon>Hapsidospora</taxon>
    </lineage>
</organism>
<gene>
    <name evidence="1" type="ORF">ACRE_011700</name>
</gene>
<reference evidence="2" key="1">
    <citation type="journal article" date="2014" name="Genome Announc.">
        <title>Genome sequence and annotation of Acremonium chrysogenum, producer of the beta-lactam antibiotic cephalosporin C.</title>
        <authorList>
            <person name="Terfehr D."/>
            <person name="Dahlmann T.A."/>
            <person name="Specht T."/>
            <person name="Zadra I."/>
            <person name="Kuernsteiner H."/>
            <person name="Kueck U."/>
        </authorList>
    </citation>
    <scope>NUCLEOTIDE SEQUENCE [LARGE SCALE GENOMIC DNA]</scope>
    <source>
        <strain evidence="2">ATCC 11550 / CBS 779.69 / DSM 880 / IAM 14645 / JCM 23072 / IMI 49137</strain>
    </source>
</reference>
<dbReference type="AlphaFoldDB" id="A0A086TET2"/>